<reference evidence="1 2" key="1">
    <citation type="journal article" date="2009" name="Nat. Genet.">
        <title>The genome of the cucumber, Cucumis sativus L.</title>
        <authorList>
            <person name="Huang S."/>
            <person name="Li R."/>
            <person name="Zhang Z."/>
            <person name="Li L."/>
            <person name="Gu X."/>
            <person name="Fan W."/>
            <person name="Lucas W.J."/>
            <person name="Wang X."/>
            <person name="Xie B."/>
            <person name="Ni P."/>
            <person name="Ren Y."/>
            <person name="Zhu H."/>
            <person name="Li J."/>
            <person name="Lin K."/>
            <person name="Jin W."/>
            <person name="Fei Z."/>
            <person name="Li G."/>
            <person name="Staub J."/>
            <person name="Kilian A."/>
            <person name="van der Vossen E.A."/>
            <person name="Wu Y."/>
            <person name="Guo J."/>
            <person name="He J."/>
            <person name="Jia Z."/>
            <person name="Ren Y."/>
            <person name="Tian G."/>
            <person name="Lu Y."/>
            <person name="Ruan J."/>
            <person name="Qian W."/>
            <person name="Wang M."/>
            <person name="Huang Q."/>
            <person name="Li B."/>
            <person name="Xuan Z."/>
            <person name="Cao J."/>
            <person name="Asan"/>
            <person name="Wu Z."/>
            <person name="Zhang J."/>
            <person name="Cai Q."/>
            <person name="Bai Y."/>
            <person name="Zhao B."/>
            <person name="Han Y."/>
            <person name="Li Y."/>
            <person name="Li X."/>
            <person name="Wang S."/>
            <person name="Shi Q."/>
            <person name="Liu S."/>
            <person name="Cho W.K."/>
            <person name="Kim J.Y."/>
            <person name="Xu Y."/>
            <person name="Heller-Uszynska K."/>
            <person name="Miao H."/>
            <person name="Cheng Z."/>
            <person name="Zhang S."/>
            <person name="Wu J."/>
            <person name="Yang Y."/>
            <person name="Kang H."/>
            <person name="Li M."/>
            <person name="Liang H."/>
            <person name="Ren X."/>
            <person name="Shi Z."/>
            <person name="Wen M."/>
            <person name="Jian M."/>
            <person name="Yang H."/>
            <person name="Zhang G."/>
            <person name="Yang Z."/>
            <person name="Chen R."/>
            <person name="Liu S."/>
            <person name="Li J."/>
            <person name="Ma L."/>
            <person name="Liu H."/>
            <person name="Zhou Y."/>
            <person name="Zhao J."/>
            <person name="Fang X."/>
            <person name="Li G."/>
            <person name="Fang L."/>
            <person name="Li Y."/>
            <person name="Liu D."/>
            <person name="Zheng H."/>
            <person name="Zhang Y."/>
            <person name="Qin N."/>
            <person name="Li Z."/>
            <person name="Yang G."/>
            <person name="Yang S."/>
            <person name="Bolund L."/>
            <person name="Kristiansen K."/>
            <person name="Zheng H."/>
            <person name="Li S."/>
            <person name="Zhang X."/>
            <person name="Yang H."/>
            <person name="Wang J."/>
            <person name="Sun R."/>
            <person name="Zhang B."/>
            <person name="Jiang S."/>
            <person name="Wang J."/>
            <person name="Du Y."/>
            <person name="Li S."/>
        </authorList>
    </citation>
    <scope>NUCLEOTIDE SEQUENCE [LARGE SCALE GENOMIC DNA]</scope>
    <source>
        <strain evidence="2">cv. 9930</strain>
    </source>
</reference>
<keyword evidence="2" id="KW-1185">Reference proteome</keyword>
<dbReference type="EMBL" id="CM002922">
    <property type="protein sequence ID" value="KGN65014.1"/>
    <property type="molecule type" value="Genomic_DNA"/>
</dbReference>
<proteinExistence type="predicted"/>
<protein>
    <submittedName>
        <fullName evidence="1">Uncharacterized protein</fullName>
    </submittedName>
</protein>
<sequence length="56" mass="6115">MSSVLKACKGIKALSYGILAHSLATKHTCTWLTLRGDGYNGLQAFRQMLLALYGEL</sequence>
<gene>
    <name evidence="1" type="ORF">Csa_1G181270</name>
</gene>
<organism evidence="1 2">
    <name type="scientific">Cucumis sativus</name>
    <name type="common">Cucumber</name>
    <dbReference type="NCBI Taxonomy" id="3659"/>
    <lineage>
        <taxon>Eukaryota</taxon>
        <taxon>Viridiplantae</taxon>
        <taxon>Streptophyta</taxon>
        <taxon>Embryophyta</taxon>
        <taxon>Tracheophyta</taxon>
        <taxon>Spermatophyta</taxon>
        <taxon>Magnoliopsida</taxon>
        <taxon>eudicotyledons</taxon>
        <taxon>Gunneridae</taxon>
        <taxon>Pentapetalae</taxon>
        <taxon>rosids</taxon>
        <taxon>fabids</taxon>
        <taxon>Cucurbitales</taxon>
        <taxon>Cucurbitaceae</taxon>
        <taxon>Benincaseae</taxon>
        <taxon>Cucumis</taxon>
    </lineage>
</organism>
<dbReference type="Proteomes" id="UP000029981">
    <property type="component" value="Chromosome 1"/>
</dbReference>
<dbReference type="AlphaFoldDB" id="A0A0A0LVR2"/>
<name>A0A0A0LVR2_CUCSA</name>
<accession>A0A0A0LVR2</accession>
<evidence type="ECO:0000313" key="2">
    <source>
        <dbReference type="Proteomes" id="UP000029981"/>
    </source>
</evidence>
<reference evidence="1 2" key="3">
    <citation type="journal article" date="2010" name="BMC Genomics">
        <title>Transcriptome sequencing and comparative analysis of cucumber flowers with different sex types.</title>
        <authorList>
            <person name="Guo S."/>
            <person name="Zheng Y."/>
            <person name="Joung J.G."/>
            <person name="Liu S."/>
            <person name="Zhang Z."/>
            <person name="Crasta O.R."/>
            <person name="Sobral B.W."/>
            <person name="Xu Y."/>
            <person name="Huang S."/>
            <person name="Fei Z."/>
        </authorList>
    </citation>
    <scope>NUCLEOTIDE SEQUENCE [LARGE SCALE GENOMIC DNA]</scope>
    <source>
        <strain evidence="2">cv. 9930</strain>
    </source>
</reference>
<reference evidence="1 2" key="2">
    <citation type="journal article" date="2009" name="PLoS ONE">
        <title>An integrated genetic and cytogenetic map of the cucumber genome.</title>
        <authorList>
            <person name="Ren Y."/>
            <person name="Zhang Z."/>
            <person name="Liu J."/>
            <person name="Staub J.E."/>
            <person name="Han Y."/>
            <person name="Cheng Z."/>
            <person name="Li X."/>
            <person name="Lu J."/>
            <person name="Miao H."/>
            <person name="Kang H."/>
            <person name="Xie B."/>
            <person name="Gu X."/>
            <person name="Wang X."/>
            <person name="Du Y."/>
            <person name="Jin W."/>
            <person name="Huang S."/>
        </authorList>
    </citation>
    <scope>NUCLEOTIDE SEQUENCE [LARGE SCALE GENOMIC DNA]</scope>
    <source>
        <strain evidence="2">cv. 9930</strain>
    </source>
</reference>
<reference evidence="1 2" key="4">
    <citation type="journal article" date="2011" name="BMC Genomics">
        <title>RNA-Seq improves annotation of protein-coding genes in the cucumber genome.</title>
        <authorList>
            <person name="Li Z."/>
            <person name="Zhang Z."/>
            <person name="Yan P."/>
            <person name="Huang S."/>
            <person name="Fei Z."/>
            <person name="Lin K."/>
        </authorList>
    </citation>
    <scope>NUCLEOTIDE SEQUENCE [LARGE SCALE GENOMIC DNA]</scope>
    <source>
        <strain evidence="2">cv. 9930</strain>
    </source>
</reference>
<dbReference type="Gramene" id="KGN65014">
    <property type="protein sequence ID" value="KGN65014"/>
    <property type="gene ID" value="Csa_1G181270"/>
</dbReference>
<evidence type="ECO:0000313" key="1">
    <source>
        <dbReference type="EMBL" id="KGN65014.1"/>
    </source>
</evidence>